<organism evidence="1 2">
    <name type="scientific">Actinomadura bangladeshensis</name>
    <dbReference type="NCBI Taxonomy" id="453573"/>
    <lineage>
        <taxon>Bacteria</taxon>
        <taxon>Bacillati</taxon>
        <taxon>Actinomycetota</taxon>
        <taxon>Actinomycetes</taxon>
        <taxon>Streptosporangiales</taxon>
        <taxon>Thermomonosporaceae</taxon>
        <taxon>Actinomadura</taxon>
    </lineage>
</organism>
<sequence length="144" mass="15741">MRFAVTVDCAVRPDFSVDGLEAAEECILRAEPISRSTSPTATEPKEASMNALHGDPVQAALALAEETSRDGRQRALDYVAGDLDELLQLRLEVKEAIGASPAGAAIRFVRPWLWRTASSGHPLTDAGRETGYEIRLSRYQADHY</sequence>
<evidence type="ECO:0000313" key="2">
    <source>
        <dbReference type="Proteomes" id="UP000475532"/>
    </source>
</evidence>
<dbReference type="RefSeq" id="WP_163053523.1">
    <property type="nucleotide sequence ID" value="NZ_JAAGLI010000144.1"/>
</dbReference>
<dbReference type="Proteomes" id="UP000475532">
    <property type="component" value="Unassembled WGS sequence"/>
</dbReference>
<proteinExistence type="predicted"/>
<dbReference type="EMBL" id="JAAGLI010000144">
    <property type="protein sequence ID" value="NEA21926.1"/>
    <property type="molecule type" value="Genomic_DNA"/>
</dbReference>
<dbReference type="AlphaFoldDB" id="A0A6L9Q9Z5"/>
<reference evidence="1 2" key="1">
    <citation type="submission" date="2020-01" db="EMBL/GenBank/DDBJ databases">
        <title>Insect and environment-associated Actinomycetes.</title>
        <authorList>
            <person name="Currrie C."/>
            <person name="Chevrette M."/>
            <person name="Carlson C."/>
            <person name="Stubbendieck R."/>
            <person name="Wendt-Pienkowski E."/>
        </authorList>
    </citation>
    <scope>NUCLEOTIDE SEQUENCE [LARGE SCALE GENOMIC DNA]</scope>
    <source>
        <strain evidence="1 2">SID10258</strain>
    </source>
</reference>
<gene>
    <name evidence="1" type="ORF">G3I70_05350</name>
</gene>
<accession>A0A6L9Q9Z5</accession>
<protein>
    <submittedName>
        <fullName evidence="1">Uncharacterized protein</fullName>
    </submittedName>
</protein>
<name>A0A6L9Q9Z5_9ACTN</name>
<evidence type="ECO:0000313" key="1">
    <source>
        <dbReference type="EMBL" id="NEA21926.1"/>
    </source>
</evidence>
<comment type="caution">
    <text evidence="1">The sequence shown here is derived from an EMBL/GenBank/DDBJ whole genome shotgun (WGS) entry which is preliminary data.</text>
</comment>